<proteinExistence type="predicted"/>
<sequence>MFFLSPYLYLTCFLFSSIKIESNFGAKHINAIKRYIMLTKADILLQVIIKLILTFQRMMFLIGLNQMAMILYPLQENPSVIVRLLFILTWLTGNFKITSEYYCLTILMAYGLLN</sequence>
<reference evidence="1" key="1">
    <citation type="submission" date="2021-03" db="EMBL/GenBank/DDBJ databases">
        <authorList>
            <person name="Tran Van P."/>
        </authorList>
    </citation>
    <scope>NUCLEOTIDE SEQUENCE</scope>
</reference>
<name>A0ABN7NWB7_TIMPD</name>
<dbReference type="Proteomes" id="UP001153148">
    <property type="component" value="Unassembled WGS sequence"/>
</dbReference>
<keyword evidence="2" id="KW-1185">Reference proteome</keyword>
<evidence type="ECO:0000313" key="2">
    <source>
        <dbReference type="Proteomes" id="UP001153148"/>
    </source>
</evidence>
<dbReference type="EMBL" id="CAJPIN010005358">
    <property type="protein sequence ID" value="CAG2057403.1"/>
    <property type="molecule type" value="Genomic_DNA"/>
</dbReference>
<organism evidence="1 2">
    <name type="scientific">Timema podura</name>
    <name type="common">Walking stick</name>
    <dbReference type="NCBI Taxonomy" id="61482"/>
    <lineage>
        <taxon>Eukaryota</taxon>
        <taxon>Metazoa</taxon>
        <taxon>Ecdysozoa</taxon>
        <taxon>Arthropoda</taxon>
        <taxon>Hexapoda</taxon>
        <taxon>Insecta</taxon>
        <taxon>Pterygota</taxon>
        <taxon>Neoptera</taxon>
        <taxon>Polyneoptera</taxon>
        <taxon>Phasmatodea</taxon>
        <taxon>Timematodea</taxon>
        <taxon>Timematoidea</taxon>
        <taxon>Timematidae</taxon>
        <taxon>Timema</taxon>
    </lineage>
</organism>
<evidence type="ECO:0000313" key="1">
    <source>
        <dbReference type="EMBL" id="CAG2057403.1"/>
    </source>
</evidence>
<gene>
    <name evidence="1" type="ORF">TPAB3V08_LOCUS4382</name>
</gene>
<accession>A0ABN7NWB7</accession>
<comment type="caution">
    <text evidence="1">The sequence shown here is derived from an EMBL/GenBank/DDBJ whole genome shotgun (WGS) entry which is preliminary data.</text>
</comment>
<protein>
    <submittedName>
        <fullName evidence="1">Uncharacterized protein</fullName>
    </submittedName>
</protein>